<dbReference type="Proteomes" id="UP000299102">
    <property type="component" value="Unassembled WGS sequence"/>
</dbReference>
<gene>
    <name evidence="1" type="ORF">EVAR_27293_1</name>
</gene>
<evidence type="ECO:0000313" key="2">
    <source>
        <dbReference type="Proteomes" id="UP000299102"/>
    </source>
</evidence>
<reference evidence="1 2" key="1">
    <citation type="journal article" date="2019" name="Commun. Biol.">
        <title>The bagworm genome reveals a unique fibroin gene that provides high tensile strength.</title>
        <authorList>
            <person name="Kono N."/>
            <person name="Nakamura H."/>
            <person name="Ohtoshi R."/>
            <person name="Tomita M."/>
            <person name="Numata K."/>
            <person name="Arakawa K."/>
        </authorList>
    </citation>
    <scope>NUCLEOTIDE SEQUENCE [LARGE SCALE GENOMIC DNA]</scope>
</reference>
<protein>
    <submittedName>
        <fullName evidence="1">Uncharacterized protein</fullName>
    </submittedName>
</protein>
<sequence length="128" mass="14836">MPMWDVVCYYEYGSAVETQWLRASPSNPRVWVLILITDENQEVVWLYSVNNGGREPFCIHKTTPMEQHQGNDVYKDKDENDRQLMRTGIKYIRTIIITYNESDNAIARRPTVDIAAAKVRPISSDNGR</sequence>
<name>A0A4C1UD66_EUMVA</name>
<accession>A0A4C1UD66</accession>
<dbReference type="AlphaFoldDB" id="A0A4C1UD66"/>
<organism evidence="1 2">
    <name type="scientific">Eumeta variegata</name>
    <name type="common">Bagworm moth</name>
    <name type="synonym">Eumeta japonica</name>
    <dbReference type="NCBI Taxonomy" id="151549"/>
    <lineage>
        <taxon>Eukaryota</taxon>
        <taxon>Metazoa</taxon>
        <taxon>Ecdysozoa</taxon>
        <taxon>Arthropoda</taxon>
        <taxon>Hexapoda</taxon>
        <taxon>Insecta</taxon>
        <taxon>Pterygota</taxon>
        <taxon>Neoptera</taxon>
        <taxon>Endopterygota</taxon>
        <taxon>Lepidoptera</taxon>
        <taxon>Glossata</taxon>
        <taxon>Ditrysia</taxon>
        <taxon>Tineoidea</taxon>
        <taxon>Psychidae</taxon>
        <taxon>Oiketicinae</taxon>
        <taxon>Eumeta</taxon>
    </lineage>
</organism>
<comment type="caution">
    <text evidence="1">The sequence shown here is derived from an EMBL/GenBank/DDBJ whole genome shotgun (WGS) entry which is preliminary data.</text>
</comment>
<dbReference type="EMBL" id="BGZK01000157">
    <property type="protein sequence ID" value="GBP24070.1"/>
    <property type="molecule type" value="Genomic_DNA"/>
</dbReference>
<keyword evidence="2" id="KW-1185">Reference proteome</keyword>
<evidence type="ECO:0000313" key="1">
    <source>
        <dbReference type="EMBL" id="GBP24070.1"/>
    </source>
</evidence>
<proteinExistence type="predicted"/>